<evidence type="ECO:0000256" key="1">
    <source>
        <dbReference type="SAM" id="Phobius"/>
    </source>
</evidence>
<keyword evidence="1" id="KW-1133">Transmembrane helix</keyword>
<name>A0A922HTF7_DERFA</name>
<feature type="transmembrane region" description="Helical" evidence="1">
    <location>
        <begin position="39"/>
        <end position="60"/>
    </location>
</feature>
<sequence>MGNIYEIIRKKNSRNKVKFLGPTFYESNKPIMNDRWNCLNVRFISIVIGYHIRLALSWHLT</sequence>
<evidence type="ECO:0000313" key="3">
    <source>
        <dbReference type="Proteomes" id="UP000790347"/>
    </source>
</evidence>
<proteinExistence type="predicted"/>
<dbReference type="AlphaFoldDB" id="A0A922HTF7"/>
<dbReference type="EMBL" id="ASGP02000005">
    <property type="protein sequence ID" value="KAH9506911.1"/>
    <property type="molecule type" value="Genomic_DNA"/>
</dbReference>
<reference evidence="2" key="2">
    <citation type="journal article" date="2022" name="Res Sq">
        <title>Comparative Genomics Reveals Insights into the Divergent Evolution of Astigmatic Mites and Household Pest Adaptations.</title>
        <authorList>
            <person name="Xiong Q."/>
            <person name="Wan A.T.-Y."/>
            <person name="Liu X.-Y."/>
            <person name="Fung C.S.-H."/>
            <person name="Xiao X."/>
            <person name="Malainual N."/>
            <person name="Hou J."/>
            <person name="Wang L."/>
            <person name="Wang M."/>
            <person name="Yang K."/>
            <person name="Cui Y."/>
            <person name="Leung E."/>
            <person name="Nong W."/>
            <person name="Shin S.-K."/>
            <person name="Au S."/>
            <person name="Jeong K.Y."/>
            <person name="Chew F.T."/>
            <person name="Hui J."/>
            <person name="Leung T.F."/>
            <person name="Tungtrongchitr A."/>
            <person name="Zhong N."/>
            <person name="Liu Z."/>
            <person name="Tsui S."/>
        </authorList>
    </citation>
    <scope>NUCLEOTIDE SEQUENCE</scope>
    <source>
        <strain evidence="2">Derf</strain>
        <tissue evidence="2">Whole organism</tissue>
    </source>
</reference>
<gene>
    <name evidence="2" type="ORF">DERF_011619</name>
</gene>
<evidence type="ECO:0000313" key="2">
    <source>
        <dbReference type="EMBL" id="KAH9506911.1"/>
    </source>
</evidence>
<dbReference type="Proteomes" id="UP000790347">
    <property type="component" value="Unassembled WGS sequence"/>
</dbReference>
<reference evidence="2" key="1">
    <citation type="submission" date="2013-05" db="EMBL/GenBank/DDBJ databases">
        <authorList>
            <person name="Yim A.K.Y."/>
            <person name="Chan T.F."/>
            <person name="Ji K.M."/>
            <person name="Liu X.Y."/>
            <person name="Zhou J.W."/>
            <person name="Li R.Q."/>
            <person name="Yang K.Y."/>
            <person name="Li J."/>
            <person name="Li M."/>
            <person name="Law P.T.W."/>
            <person name="Wu Y.L."/>
            <person name="Cai Z.L."/>
            <person name="Qin H."/>
            <person name="Bao Y."/>
            <person name="Leung R.K.K."/>
            <person name="Ng P.K.S."/>
            <person name="Zou J."/>
            <person name="Zhong X.J."/>
            <person name="Ran P.X."/>
            <person name="Zhong N.S."/>
            <person name="Liu Z.G."/>
            <person name="Tsui S.K.W."/>
        </authorList>
    </citation>
    <scope>NUCLEOTIDE SEQUENCE</scope>
    <source>
        <strain evidence="2">Derf</strain>
        <tissue evidence="2">Whole organism</tissue>
    </source>
</reference>
<comment type="caution">
    <text evidence="2">The sequence shown here is derived from an EMBL/GenBank/DDBJ whole genome shotgun (WGS) entry which is preliminary data.</text>
</comment>
<keyword evidence="1" id="KW-0472">Membrane</keyword>
<protein>
    <submittedName>
        <fullName evidence="2">Uncharacterized protein</fullName>
    </submittedName>
</protein>
<keyword evidence="3" id="KW-1185">Reference proteome</keyword>
<keyword evidence="1" id="KW-0812">Transmembrane</keyword>
<accession>A0A922HTF7</accession>
<organism evidence="2 3">
    <name type="scientific">Dermatophagoides farinae</name>
    <name type="common">American house dust mite</name>
    <dbReference type="NCBI Taxonomy" id="6954"/>
    <lineage>
        <taxon>Eukaryota</taxon>
        <taxon>Metazoa</taxon>
        <taxon>Ecdysozoa</taxon>
        <taxon>Arthropoda</taxon>
        <taxon>Chelicerata</taxon>
        <taxon>Arachnida</taxon>
        <taxon>Acari</taxon>
        <taxon>Acariformes</taxon>
        <taxon>Sarcoptiformes</taxon>
        <taxon>Astigmata</taxon>
        <taxon>Psoroptidia</taxon>
        <taxon>Analgoidea</taxon>
        <taxon>Pyroglyphidae</taxon>
        <taxon>Dermatophagoidinae</taxon>
        <taxon>Dermatophagoides</taxon>
    </lineage>
</organism>